<proteinExistence type="inferred from homology"/>
<evidence type="ECO:0000256" key="2">
    <source>
        <dbReference type="ARBA" id="ARBA00022603"/>
    </source>
</evidence>
<reference evidence="5 6" key="1">
    <citation type="submission" date="2024-06" db="EMBL/GenBank/DDBJ databases">
        <title>Genomic Encyclopedia of Type Strains, Phase IV (KMG-IV): sequencing the most valuable type-strain genomes for metagenomic binning, comparative biology and taxonomic classification.</title>
        <authorList>
            <person name="Goeker M."/>
        </authorList>
    </citation>
    <scope>NUCLEOTIDE SEQUENCE [LARGE SCALE GENOMIC DNA]</scope>
    <source>
        <strain evidence="5 6">DSM 29780</strain>
    </source>
</reference>
<dbReference type="SUPFAM" id="SSF46785">
    <property type="entry name" value="Winged helix' DNA-binding domain"/>
    <property type="match status" value="1"/>
</dbReference>
<protein>
    <submittedName>
        <fullName evidence="5">ArsR family transcriptional regulator</fullName>
    </submittedName>
</protein>
<feature type="domain" description="HTH arsR-type" evidence="4">
    <location>
        <begin position="1"/>
        <end position="98"/>
    </location>
</feature>
<dbReference type="InterPro" id="IPR051052">
    <property type="entry name" value="Diverse_substrate_MTase"/>
</dbReference>
<dbReference type="InterPro" id="IPR036388">
    <property type="entry name" value="WH-like_DNA-bd_sf"/>
</dbReference>
<evidence type="ECO:0000259" key="4">
    <source>
        <dbReference type="PROSITE" id="PS50987"/>
    </source>
</evidence>
<dbReference type="Proteomes" id="UP001549047">
    <property type="component" value="Unassembled WGS sequence"/>
</dbReference>
<name>A0ABV2IUC5_9HYPH</name>
<dbReference type="CDD" id="cd02440">
    <property type="entry name" value="AdoMet_MTases"/>
    <property type="match status" value="1"/>
</dbReference>
<evidence type="ECO:0000313" key="6">
    <source>
        <dbReference type="Proteomes" id="UP001549047"/>
    </source>
</evidence>
<gene>
    <name evidence="5" type="ORF">ABID16_000393</name>
</gene>
<evidence type="ECO:0000256" key="1">
    <source>
        <dbReference type="ARBA" id="ARBA00008361"/>
    </source>
</evidence>
<keyword evidence="2" id="KW-0489">Methyltransferase</keyword>
<dbReference type="Pfam" id="PF08241">
    <property type="entry name" value="Methyltransf_11"/>
    <property type="match status" value="1"/>
</dbReference>
<dbReference type="Gene3D" id="1.10.10.10">
    <property type="entry name" value="Winged helix-like DNA-binding domain superfamily/Winged helix DNA-binding domain"/>
    <property type="match status" value="1"/>
</dbReference>
<dbReference type="InterPro" id="IPR029063">
    <property type="entry name" value="SAM-dependent_MTases_sf"/>
</dbReference>
<dbReference type="Pfam" id="PF01022">
    <property type="entry name" value="HTH_5"/>
    <property type="match status" value="1"/>
</dbReference>
<dbReference type="PANTHER" id="PTHR44942:SF4">
    <property type="entry name" value="METHYLTRANSFERASE TYPE 11 DOMAIN-CONTAINING PROTEIN"/>
    <property type="match status" value="1"/>
</dbReference>
<dbReference type="SUPFAM" id="SSF53335">
    <property type="entry name" value="S-adenosyl-L-methionine-dependent methyltransferases"/>
    <property type="match status" value="1"/>
</dbReference>
<dbReference type="InterPro" id="IPR011991">
    <property type="entry name" value="ArsR-like_HTH"/>
</dbReference>
<accession>A0ABV2IUC5</accession>
<dbReference type="SMART" id="SM00418">
    <property type="entry name" value="HTH_ARSR"/>
    <property type="match status" value="1"/>
</dbReference>
<dbReference type="InterPro" id="IPR001845">
    <property type="entry name" value="HTH_ArsR_DNA-bd_dom"/>
</dbReference>
<dbReference type="CDD" id="cd00090">
    <property type="entry name" value="HTH_ARSR"/>
    <property type="match status" value="1"/>
</dbReference>
<dbReference type="RefSeq" id="WP_354554675.1">
    <property type="nucleotide sequence ID" value="NZ_JBEPMB010000001.1"/>
</dbReference>
<sequence length="333" mass="36559">MSLGLDQLVETLKAAGETTRMRLIALLSAGDLTVTDLTDILGQSQPRISRHLKLLLEAGLIERYQEGAWAYFRLRREGEEAGVAGELLAALSFGDAIVARDGERLTAVKRERAAQASEYFSRNAAEWDEIRRLHVSEEKVEAALVGLVGEKPIDSLLDLGTGTGRILQLLDGRYRKAVGVDASRDMLSVARTNLDKSGTSRASVRHGDIFNLPLEGQDFDLITIHQVLHFLDDPQAAIAEAARVLRPGGRLAIIDFAPHELEHLREAHAHRRLGFSHETMASWLAKAGLDVEKTVDLQDEAAGKGALTVTLWLARDPRLLMAEEDGLSQARRA</sequence>
<keyword evidence="6" id="KW-1185">Reference proteome</keyword>
<dbReference type="PANTHER" id="PTHR44942">
    <property type="entry name" value="METHYLTRANSF_11 DOMAIN-CONTAINING PROTEIN"/>
    <property type="match status" value="1"/>
</dbReference>
<dbReference type="Gene3D" id="3.40.50.150">
    <property type="entry name" value="Vaccinia Virus protein VP39"/>
    <property type="match status" value="1"/>
</dbReference>
<comment type="caution">
    <text evidence="5">The sequence shown here is derived from an EMBL/GenBank/DDBJ whole genome shotgun (WGS) entry which is preliminary data.</text>
</comment>
<dbReference type="InterPro" id="IPR013216">
    <property type="entry name" value="Methyltransf_11"/>
</dbReference>
<evidence type="ECO:0000313" key="5">
    <source>
        <dbReference type="EMBL" id="MET3612088.1"/>
    </source>
</evidence>
<dbReference type="PRINTS" id="PR00778">
    <property type="entry name" value="HTHARSR"/>
</dbReference>
<comment type="similarity">
    <text evidence="1">Belongs to the methyltransferase superfamily.</text>
</comment>
<dbReference type="EMBL" id="JBEPMB010000001">
    <property type="protein sequence ID" value="MET3612088.1"/>
    <property type="molecule type" value="Genomic_DNA"/>
</dbReference>
<evidence type="ECO:0000256" key="3">
    <source>
        <dbReference type="ARBA" id="ARBA00022679"/>
    </source>
</evidence>
<dbReference type="PROSITE" id="PS50987">
    <property type="entry name" value="HTH_ARSR_2"/>
    <property type="match status" value="1"/>
</dbReference>
<dbReference type="NCBIfam" id="NF033788">
    <property type="entry name" value="HTH_metalloreg"/>
    <property type="match status" value="1"/>
</dbReference>
<keyword evidence="3" id="KW-0808">Transferase</keyword>
<dbReference type="InterPro" id="IPR036390">
    <property type="entry name" value="WH_DNA-bd_sf"/>
</dbReference>
<organism evidence="5 6">
    <name type="scientific">Rhizobium aquaticum</name>
    <dbReference type="NCBI Taxonomy" id="1549636"/>
    <lineage>
        <taxon>Bacteria</taxon>
        <taxon>Pseudomonadati</taxon>
        <taxon>Pseudomonadota</taxon>
        <taxon>Alphaproteobacteria</taxon>
        <taxon>Hyphomicrobiales</taxon>
        <taxon>Rhizobiaceae</taxon>
        <taxon>Rhizobium/Agrobacterium group</taxon>
        <taxon>Rhizobium</taxon>
    </lineage>
</organism>